<comment type="caution">
    <text evidence="1">The sequence shown here is derived from an EMBL/GenBank/DDBJ whole genome shotgun (WGS) entry which is preliminary data.</text>
</comment>
<name>A0A7W9MZB3_9ACTN</name>
<sequence>MIDLTAAEQFVYANARLIDRHRLAVLLYGAPAGQLVETLRAYRTDDGGFGHALEPDVRCPGSQPSAVLHALDVLAGANALDDPLVDEIGDWLTTITNSDGGVPTVLPSADGYPRAPWMVPAPESGFLTYAIAGRLWQAGSKHAWLPAATEWCWTTIEQADGVGGYTVKFALDFLDAVPDPARAAAAVDRFRSALDADGNLPVEGGTEDEKITPITLSPHPGTPSRALFTSAQLDADLDRLAADQHDDGGWDVDYLHWSPGQALDWRGIATVNAVATLRTNGRL</sequence>
<organism evidence="1 2">
    <name type="scientific">Kribbella italica</name>
    <dbReference type="NCBI Taxonomy" id="1540520"/>
    <lineage>
        <taxon>Bacteria</taxon>
        <taxon>Bacillati</taxon>
        <taxon>Actinomycetota</taxon>
        <taxon>Actinomycetes</taxon>
        <taxon>Propionibacteriales</taxon>
        <taxon>Kribbellaceae</taxon>
        <taxon>Kribbella</taxon>
    </lineage>
</organism>
<dbReference type="SUPFAM" id="SSF48239">
    <property type="entry name" value="Terpenoid cyclases/Protein prenyltransferases"/>
    <property type="match status" value="1"/>
</dbReference>
<dbReference type="RefSeq" id="WP_202893251.1">
    <property type="nucleotide sequence ID" value="NZ_JACHMY010000001.1"/>
</dbReference>
<protein>
    <recommendedName>
        <fullName evidence="3">Prenyltransferase</fullName>
    </recommendedName>
</protein>
<gene>
    <name evidence="1" type="ORF">HDA39_007757</name>
</gene>
<evidence type="ECO:0000313" key="1">
    <source>
        <dbReference type="EMBL" id="MBB5841023.1"/>
    </source>
</evidence>
<reference evidence="1 2" key="1">
    <citation type="submission" date="2020-08" db="EMBL/GenBank/DDBJ databases">
        <title>Sequencing the genomes of 1000 actinobacteria strains.</title>
        <authorList>
            <person name="Klenk H.-P."/>
        </authorList>
    </citation>
    <scope>NUCLEOTIDE SEQUENCE [LARGE SCALE GENOMIC DNA]</scope>
    <source>
        <strain evidence="1 2">DSM 28967</strain>
    </source>
</reference>
<dbReference type="EMBL" id="JACHMY010000001">
    <property type="protein sequence ID" value="MBB5841023.1"/>
    <property type="molecule type" value="Genomic_DNA"/>
</dbReference>
<evidence type="ECO:0000313" key="2">
    <source>
        <dbReference type="Proteomes" id="UP000549971"/>
    </source>
</evidence>
<dbReference type="InterPro" id="IPR008930">
    <property type="entry name" value="Terpenoid_cyclase/PrenylTrfase"/>
</dbReference>
<dbReference type="Proteomes" id="UP000549971">
    <property type="component" value="Unassembled WGS sequence"/>
</dbReference>
<dbReference type="AlphaFoldDB" id="A0A7W9MZB3"/>
<keyword evidence="2" id="KW-1185">Reference proteome</keyword>
<evidence type="ECO:0008006" key="3">
    <source>
        <dbReference type="Google" id="ProtNLM"/>
    </source>
</evidence>
<accession>A0A7W9MZB3</accession>
<proteinExistence type="predicted"/>